<evidence type="ECO:0000313" key="2">
    <source>
        <dbReference type="EMBL" id="KKN95611.1"/>
    </source>
</evidence>
<accession>A0A0F9X9F7</accession>
<sequence>MPEKRGHYIRKKGGKVRKSSGDKKSTQHNYLPPVKNVPDIVIQEDTILFSDDERKTIWSVTKTSIVKDEDILADNEEIILDAVIKMPLDIDSQSDIGEKYELYYLEIVKFHAYSEHMELGGDSSTIKKLSSISKRQSVLNAEIEEIINSEPDLSNRNESLKIHNQTKLLLNSNVRNLFEIGD</sequence>
<gene>
    <name evidence="2" type="ORF">LCGC14_0174800</name>
</gene>
<dbReference type="AlphaFoldDB" id="A0A0F9X9F7"/>
<name>A0A0F9X9F7_9ZZZZ</name>
<comment type="caution">
    <text evidence="2">The sequence shown here is derived from an EMBL/GenBank/DDBJ whole genome shotgun (WGS) entry which is preliminary data.</text>
</comment>
<evidence type="ECO:0000256" key="1">
    <source>
        <dbReference type="SAM" id="MobiDB-lite"/>
    </source>
</evidence>
<dbReference type="EMBL" id="LAZR01000069">
    <property type="protein sequence ID" value="KKN95611.1"/>
    <property type="molecule type" value="Genomic_DNA"/>
</dbReference>
<protein>
    <submittedName>
        <fullName evidence="2">Uncharacterized protein</fullName>
    </submittedName>
</protein>
<feature type="compositionally biased region" description="Basic residues" evidence="1">
    <location>
        <begin position="7"/>
        <end position="18"/>
    </location>
</feature>
<organism evidence="2">
    <name type="scientific">marine sediment metagenome</name>
    <dbReference type="NCBI Taxonomy" id="412755"/>
    <lineage>
        <taxon>unclassified sequences</taxon>
        <taxon>metagenomes</taxon>
        <taxon>ecological metagenomes</taxon>
    </lineage>
</organism>
<feature type="region of interest" description="Disordered" evidence="1">
    <location>
        <begin position="1"/>
        <end position="30"/>
    </location>
</feature>
<reference evidence="2" key="1">
    <citation type="journal article" date="2015" name="Nature">
        <title>Complex archaea that bridge the gap between prokaryotes and eukaryotes.</title>
        <authorList>
            <person name="Spang A."/>
            <person name="Saw J.H."/>
            <person name="Jorgensen S.L."/>
            <person name="Zaremba-Niedzwiedzka K."/>
            <person name="Martijn J."/>
            <person name="Lind A.E."/>
            <person name="van Eijk R."/>
            <person name="Schleper C."/>
            <person name="Guy L."/>
            <person name="Ettema T.J."/>
        </authorList>
    </citation>
    <scope>NUCLEOTIDE SEQUENCE</scope>
</reference>
<proteinExistence type="predicted"/>